<name>A0A7G9R4I2_9MICO</name>
<dbReference type="AlphaFoldDB" id="A0A7G9R4I2"/>
<sequence>MIELEEIGELRDPVMVAAFEGWNDAGEAASSVVEHLAEVWDAEVVAALDPEDYYDFQVNRPRVVSEGGKRRISWRTTRVLVARSTSLRRDVVLVQGVEPSFRWRAFAVELMELAEAADVSMVVTLGALMADVAHSRPIPVSATSDSEDTRHRHGLEMSGYEGPTGIVGVIADAATQVGIPSVSCWAAVPHYAGHSPSPKATLALVGRLEELFDAPIEHGELDEDARAWERGINELAESDSEVAEYVESLEEAQDTAELPEASGDAIAKEFERYLRRRGSEDPGQAGG</sequence>
<protein>
    <submittedName>
        <fullName evidence="1">PAC2 family protein</fullName>
    </submittedName>
</protein>
<dbReference type="PANTHER" id="PTHR35610">
    <property type="entry name" value="3-ISOPROPYLMALATE DEHYDRATASE-RELATED"/>
    <property type="match status" value="1"/>
</dbReference>
<dbReference type="RefSeq" id="WP_166098347.1">
    <property type="nucleotide sequence ID" value="NZ_BMMY01000001.1"/>
</dbReference>
<reference evidence="1 2" key="1">
    <citation type="submission" date="2020-08" db="EMBL/GenBank/DDBJ databases">
        <title>Genome sequence of Phycicoccus endophyticus JCM 31784T.</title>
        <authorList>
            <person name="Hyun D.-W."/>
            <person name="Bae J.-W."/>
        </authorList>
    </citation>
    <scope>NUCLEOTIDE SEQUENCE [LARGE SCALE GENOMIC DNA]</scope>
    <source>
        <strain evidence="1 2">JCM 31784</strain>
    </source>
</reference>
<evidence type="ECO:0000313" key="1">
    <source>
        <dbReference type="EMBL" id="QNN50507.1"/>
    </source>
</evidence>
<gene>
    <name evidence="1" type="ORF">H9L10_05835</name>
</gene>
<evidence type="ECO:0000313" key="2">
    <source>
        <dbReference type="Proteomes" id="UP000515976"/>
    </source>
</evidence>
<dbReference type="Pfam" id="PF09754">
    <property type="entry name" value="PAC2"/>
    <property type="match status" value="1"/>
</dbReference>
<dbReference type="KEGG" id="pei:H9L10_05835"/>
<organism evidence="1 2">
    <name type="scientific">Phycicoccus endophyticus</name>
    <dbReference type="NCBI Taxonomy" id="1690220"/>
    <lineage>
        <taxon>Bacteria</taxon>
        <taxon>Bacillati</taxon>
        <taxon>Actinomycetota</taxon>
        <taxon>Actinomycetes</taxon>
        <taxon>Micrococcales</taxon>
        <taxon>Intrasporangiaceae</taxon>
        <taxon>Phycicoccus</taxon>
    </lineage>
</organism>
<dbReference type="EMBL" id="CP060712">
    <property type="protein sequence ID" value="QNN50507.1"/>
    <property type="molecule type" value="Genomic_DNA"/>
</dbReference>
<dbReference type="Proteomes" id="UP000515976">
    <property type="component" value="Chromosome"/>
</dbReference>
<keyword evidence="2" id="KW-1185">Reference proteome</keyword>
<accession>A0A7G9R4I2</accession>
<dbReference type="SUPFAM" id="SSF159659">
    <property type="entry name" value="Cgl1923-like"/>
    <property type="match status" value="1"/>
</dbReference>
<dbReference type="InterPro" id="IPR008492">
    <property type="entry name" value="Rv2714-like"/>
</dbReference>
<dbReference type="Gene3D" id="3.40.50.10900">
    <property type="entry name" value="PAC-like subunit"/>
    <property type="match status" value="1"/>
</dbReference>
<dbReference type="InterPro" id="IPR038389">
    <property type="entry name" value="PSMG2_sf"/>
</dbReference>
<proteinExistence type="predicted"/>
<dbReference type="PIRSF" id="PIRSF028754">
    <property type="entry name" value="UCP028754"/>
    <property type="match status" value="1"/>
</dbReference>
<dbReference type="InterPro" id="IPR019151">
    <property type="entry name" value="Proteasome_assmbl_chaperone_2"/>
</dbReference>